<dbReference type="SUPFAM" id="SSF54523">
    <property type="entry name" value="Pili subunits"/>
    <property type="match status" value="1"/>
</dbReference>
<protein>
    <recommendedName>
        <fullName evidence="2">Type II secretion system protein GspG C-terminal domain-containing protein</fullName>
    </recommendedName>
</protein>
<evidence type="ECO:0000313" key="1">
    <source>
        <dbReference type="EMBL" id="GAG97903.1"/>
    </source>
</evidence>
<dbReference type="GO" id="GO:0043683">
    <property type="term" value="P:type IV pilus assembly"/>
    <property type="evidence" value="ECO:0007669"/>
    <property type="project" value="InterPro"/>
</dbReference>
<accession>X1CP25</accession>
<comment type="caution">
    <text evidence="1">The sequence shown here is derived from an EMBL/GenBank/DDBJ whole genome shotgun (WGS) entry which is preliminary data.</text>
</comment>
<feature type="non-terminal residue" evidence="1">
    <location>
        <position position="1"/>
    </location>
</feature>
<dbReference type="AlphaFoldDB" id="X1CP25"/>
<dbReference type="EMBL" id="BART01027838">
    <property type="protein sequence ID" value="GAG97903.1"/>
    <property type="molecule type" value="Genomic_DNA"/>
</dbReference>
<sequence>VAVVIIGVLSTLAIPSFTSYIYKARVTEGTNFLGEIKQRQESYRSEFGQYCAVDGDDWGSWNPSTLPGIDPVVWTTTTEWQQLGASPDGPIRFQYATVAGFPGVTPPSGSDLDDDDHWFAARAQGDIDGDGTSFFLEIYSQSNHIYNSAAGKGGWE</sequence>
<dbReference type="Gene3D" id="3.30.700.10">
    <property type="entry name" value="Glycoprotein, Type 4 Pilin"/>
    <property type="match status" value="1"/>
</dbReference>
<name>X1CP25_9ZZZZ</name>
<proteinExistence type="predicted"/>
<organism evidence="1">
    <name type="scientific">marine sediment metagenome</name>
    <dbReference type="NCBI Taxonomy" id="412755"/>
    <lineage>
        <taxon>unclassified sequences</taxon>
        <taxon>metagenomes</taxon>
        <taxon>ecological metagenomes</taxon>
    </lineage>
</organism>
<dbReference type="InterPro" id="IPR045584">
    <property type="entry name" value="Pilin-like"/>
</dbReference>
<gene>
    <name evidence="1" type="ORF">S01H4_49241</name>
</gene>
<evidence type="ECO:0008006" key="2">
    <source>
        <dbReference type="Google" id="ProtNLM"/>
    </source>
</evidence>
<reference evidence="1" key="1">
    <citation type="journal article" date="2014" name="Front. Microbiol.">
        <title>High frequency of phylogenetically diverse reductive dehalogenase-homologous genes in deep subseafloor sedimentary metagenomes.</title>
        <authorList>
            <person name="Kawai M."/>
            <person name="Futagami T."/>
            <person name="Toyoda A."/>
            <person name="Takaki Y."/>
            <person name="Nishi S."/>
            <person name="Hori S."/>
            <person name="Arai W."/>
            <person name="Tsubouchi T."/>
            <person name="Morono Y."/>
            <person name="Uchiyama I."/>
            <person name="Ito T."/>
            <person name="Fujiyama A."/>
            <person name="Inagaki F."/>
            <person name="Takami H."/>
        </authorList>
    </citation>
    <scope>NUCLEOTIDE SEQUENCE</scope>
    <source>
        <strain evidence="1">Expedition CK06-06</strain>
    </source>
</reference>